<dbReference type="Gene3D" id="3.30.700.10">
    <property type="entry name" value="Glycoprotein, Type 4 Pilin"/>
    <property type="match status" value="1"/>
</dbReference>
<protein>
    <submittedName>
        <fullName evidence="1">Prepilin-type N-terminal cleavage/methylation domain-containing protein</fullName>
    </submittedName>
</protein>
<evidence type="ECO:0000313" key="1">
    <source>
        <dbReference type="EMBL" id="MCA9378855.1"/>
    </source>
</evidence>
<dbReference type="EMBL" id="JAGQLI010000020">
    <property type="protein sequence ID" value="MCA9378855.1"/>
    <property type="molecule type" value="Genomic_DNA"/>
</dbReference>
<evidence type="ECO:0000313" key="2">
    <source>
        <dbReference type="Proteomes" id="UP000760819"/>
    </source>
</evidence>
<reference evidence="1" key="1">
    <citation type="submission" date="2020-04" db="EMBL/GenBank/DDBJ databases">
        <authorList>
            <person name="Zhang T."/>
        </authorList>
    </citation>
    <scope>NUCLEOTIDE SEQUENCE</scope>
    <source>
        <strain evidence="1">HKST-UBA12</strain>
    </source>
</reference>
<dbReference type="InterPro" id="IPR045584">
    <property type="entry name" value="Pilin-like"/>
</dbReference>
<dbReference type="NCBIfam" id="TIGR02532">
    <property type="entry name" value="IV_pilin_GFxxxE"/>
    <property type="match status" value="1"/>
</dbReference>
<sequence>MKAFTLIELVLVIALSAFLLGGGAVIYSRMQQDSDLQANTQLTLQAVSLARSNTAGAFVDSGWGVYFQGQQVIVFQGNNYASRNTTYDVQFSLLGNYTLSGTSEITFSKNNLKPNTGGSITISNGNLSQILTINALGTVEY</sequence>
<organism evidence="1 2">
    <name type="scientific">Candidatus Dojkabacteria bacterium</name>
    <dbReference type="NCBI Taxonomy" id="2099670"/>
    <lineage>
        <taxon>Bacteria</taxon>
        <taxon>Candidatus Dojkabacteria</taxon>
    </lineage>
</organism>
<dbReference type="Proteomes" id="UP000760819">
    <property type="component" value="Unassembled WGS sequence"/>
</dbReference>
<dbReference type="AlphaFoldDB" id="A0A955I4Q4"/>
<reference evidence="1" key="2">
    <citation type="journal article" date="2021" name="Microbiome">
        <title>Successional dynamics and alternative stable states in a saline activated sludge microbial community over 9 years.</title>
        <authorList>
            <person name="Wang Y."/>
            <person name="Ye J."/>
            <person name="Ju F."/>
            <person name="Liu L."/>
            <person name="Boyd J.A."/>
            <person name="Deng Y."/>
            <person name="Parks D.H."/>
            <person name="Jiang X."/>
            <person name="Yin X."/>
            <person name="Woodcroft B.J."/>
            <person name="Tyson G.W."/>
            <person name="Hugenholtz P."/>
            <person name="Polz M.F."/>
            <person name="Zhang T."/>
        </authorList>
    </citation>
    <scope>NUCLEOTIDE SEQUENCE</scope>
    <source>
        <strain evidence="1">HKST-UBA12</strain>
    </source>
</reference>
<accession>A0A955I4Q4</accession>
<name>A0A955I4Q4_9BACT</name>
<comment type="caution">
    <text evidence="1">The sequence shown here is derived from an EMBL/GenBank/DDBJ whole genome shotgun (WGS) entry which is preliminary data.</text>
</comment>
<dbReference type="SUPFAM" id="SSF54523">
    <property type="entry name" value="Pili subunits"/>
    <property type="match status" value="1"/>
</dbReference>
<dbReference type="InterPro" id="IPR012902">
    <property type="entry name" value="N_methyl_site"/>
</dbReference>
<gene>
    <name evidence="1" type="ORF">KC640_00345</name>
</gene>
<proteinExistence type="predicted"/>